<dbReference type="InterPro" id="IPR002317">
    <property type="entry name" value="Ser-tRNA-ligase_type_1"/>
</dbReference>
<evidence type="ECO:0000313" key="2">
    <source>
        <dbReference type="Proteomes" id="UP000051574"/>
    </source>
</evidence>
<name>A0A0T6B7H7_9SCAR</name>
<dbReference type="EMBL" id="LJIG01009324">
    <property type="protein sequence ID" value="KRT83308.1"/>
    <property type="molecule type" value="Genomic_DNA"/>
</dbReference>
<reference evidence="1 2" key="1">
    <citation type="submission" date="2015-09" db="EMBL/GenBank/DDBJ databases">
        <title>Draft genome of the scarab beetle Oryctes borbonicus.</title>
        <authorList>
            <person name="Meyer J.M."/>
            <person name="Markov G.V."/>
            <person name="Baskaran P."/>
            <person name="Herrmann M."/>
            <person name="Sommer R.J."/>
            <person name="Roedelsperger C."/>
        </authorList>
    </citation>
    <scope>NUCLEOTIDE SEQUENCE [LARGE SCALE GENOMIC DNA]</scope>
    <source>
        <strain evidence="1">OB123</strain>
        <tissue evidence="1">Whole animal</tissue>
    </source>
</reference>
<protein>
    <submittedName>
        <fullName evidence="1">Uncharacterized protein</fullName>
    </submittedName>
</protein>
<dbReference type="Proteomes" id="UP000051574">
    <property type="component" value="Unassembled WGS sequence"/>
</dbReference>
<keyword evidence="2" id="KW-1185">Reference proteome</keyword>
<dbReference type="GO" id="GO:0006434">
    <property type="term" value="P:seryl-tRNA aminoacylation"/>
    <property type="evidence" value="ECO:0007669"/>
    <property type="project" value="InterPro"/>
</dbReference>
<proteinExistence type="predicted"/>
<dbReference type="AlphaFoldDB" id="A0A0T6B7H7"/>
<dbReference type="GO" id="GO:0004828">
    <property type="term" value="F:serine-tRNA ligase activity"/>
    <property type="evidence" value="ECO:0007669"/>
    <property type="project" value="InterPro"/>
</dbReference>
<comment type="caution">
    <text evidence="1">The sequence shown here is derived from an EMBL/GenBank/DDBJ whole genome shotgun (WGS) entry which is preliminary data.</text>
</comment>
<dbReference type="GO" id="GO:0005524">
    <property type="term" value="F:ATP binding"/>
    <property type="evidence" value="ECO:0007669"/>
    <property type="project" value="InterPro"/>
</dbReference>
<dbReference type="OrthoDB" id="10264585at2759"/>
<dbReference type="InterPro" id="IPR045864">
    <property type="entry name" value="aa-tRNA-synth_II/BPL/LPL"/>
</dbReference>
<sequence length="207" mass="24364">MYHRCILTLLNARSTYLISSRLWHVQKYPELDFSYLCNPNNSEEIASNIKRRKGVGNVELIQQLKRDLDNLNTSDSKYQEVKKRFHDECNNIPNATHPYIVNYGNEPKILKHIGEEPQFKFKPKEFHEIAKRLNLIRTEQLGYLSGHRSYYLLGELAEFEHALIQYTLNNLIRKNFKVVTVSDILHREIIESCGLNTKGERTQVIKF</sequence>
<gene>
    <name evidence="1" type="ORF">AMK59_4405</name>
</gene>
<dbReference type="PANTHER" id="PTHR11778">
    <property type="entry name" value="SERYL-TRNA SYNTHETASE"/>
    <property type="match status" value="1"/>
</dbReference>
<dbReference type="Gene3D" id="3.30.930.10">
    <property type="entry name" value="Bira Bifunctional Protein, Domain 2"/>
    <property type="match status" value="1"/>
</dbReference>
<accession>A0A0T6B7H7</accession>
<evidence type="ECO:0000313" key="1">
    <source>
        <dbReference type="EMBL" id="KRT83308.1"/>
    </source>
</evidence>
<dbReference type="SUPFAM" id="SSF55681">
    <property type="entry name" value="Class II aaRS and biotin synthetases"/>
    <property type="match status" value="1"/>
</dbReference>
<organism evidence="1 2">
    <name type="scientific">Oryctes borbonicus</name>
    <dbReference type="NCBI Taxonomy" id="1629725"/>
    <lineage>
        <taxon>Eukaryota</taxon>
        <taxon>Metazoa</taxon>
        <taxon>Ecdysozoa</taxon>
        <taxon>Arthropoda</taxon>
        <taxon>Hexapoda</taxon>
        <taxon>Insecta</taxon>
        <taxon>Pterygota</taxon>
        <taxon>Neoptera</taxon>
        <taxon>Endopterygota</taxon>
        <taxon>Coleoptera</taxon>
        <taxon>Polyphaga</taxon>
        <taxon>Scarabaeiformia</taxon>
        <taxon>Scarabaeidae</taxon>
        <taxon>Dynastinae</taxon>
        <taxon>Oryctes</taxon>
    </lineage>
</organism>